<proteinExistence type="predicted"/>
<dbReference type="Gene3D" id="3.40.190.10">
    <property type="entry name" value="Periplasmic binding protein-like II"/>
    <property type="match status" value="2"/>
</dbReference>
<name>A0A1D8S426_9EURY</name>
<organism evidence="1 2">
    <name type="scientific">Halodesulfurarchaeum formicicum</name>
    <dbReference type="NCBI Taxonomy" id="1873524"/>
    <lineage>
        <taxon>Archaea</taxon>
        <taxon>Methanobacteriati</taxon>
        <taxon>Methanobacteriota</taxon>
        <taxon>Stenosarchaea group</taxon>
        <taxon>Halobacteria</taxon>
        <taxon>Halobacteriales</taxon>
        <taxon>Halobacteriaceae</taxon>
        <taxon>Halodesulfurarchaeum</taxon>
    </lineage>
</organism>
<dbReference type="Pfam" id="PF13379">
    <property type="entry name" value="NMT1_2"/>
    <property type="match status" value="1"/>
</dbReference>
<dbReference type="Proteomes" id="UP000185608">
    <property type="component" value="Chromosome"/>
</dbReference>
<dbReference type="STRING" id="1873524.HSR6_0932"/>
<dbReference type="KEGG" id="halh:HTSR_0918"/>
<gene>
    <name evidence="1" type="ORF">HTSR_0918</name>
</gene>
<reference evidence="1 2" key="1">
    <citation type="submission" date="2016-06" db="EMBL/GenBank/DDBJ databases">
        <title>Discovery of anaerobic lithoheterotrophic haloarchaeon capable of sulfur respiration by hydrogen and formate.</title>
        <authorList>
            <person name="Sorokin D.Y."/>
            <person name="Kublanov I.V."/>
            <person name="Roman P."/>
            <person name="Sinninghe Damste J.S."/>
            <person name="Golyshin P.N."/>
            <person name="Rojo D."/>
            <person name="Ciordia S."/>
            <person name="Mena Md.C."/>
            <person name="Ferrer M."/>
            <person name="Smedile F."/>
            <person name="Messina E."/>
            <person name="La Cono V."/>
            <person name="Yakimov M.M."/>
        </authorList>
    </citation>
    <scope>NUCLEOTIDE SEQUENCE [LARGE SCALE GENOMIC DNA]</scope>
    <source>
        <strain evidence="1 2">HTSR1</strain>
    </source>
</reference>
<dbReference type="PANTHER" id="PTHR30024">
    <property type="entry name" value="ALIPHATIC SULFONATES-BINDING PROTEIN-RELATED"/>
    <property type="match status" value="1"/>
</dbReference>
<dbReference type="EMBL" id="CP016070">
    <property type="protein sequence ID" value="AOW80103.1"/>
    <property type="molecule type" value="Genomic_DNA"/>
</dbReference>
<accession>A0A1D8S426</accession>
<evidence type="ECO:0000313" key="1">
    <source>
        <dbReference type="EMBL" id="AOW80103.1"/>
    </source>
</evidence>
<dbReference type="SUPFAM" id="SSF53850">
    <property type="entry name" value="Periplasmic binding protein-like II"/>
    <property type="match status" value="1"/>
</dbReference>
<sequence length="292" mass="31233">MDQEGWFDAMTADVDAETAGCKSIVQLLVSGKADVGMIGIVPALVAADSETPISIVSASSKNAFVVLIEEDVADLFETDSGGFAEFAQETGRKFKLGTYAKGSVSDITARYWISEVRGASLEDVELVHLDGPGANRQALLAGEVDGSVIPEPTPTLIEERTDAPFRRVTQVGSFIPGEPAGVTVVRDDYAADHPEAVEEFVTRHAEATAFIRDEREQAASYMSSVYGGDSALDAPTARKALDSPATQYLTDPREIMDGTEVLAEYASRLGKTDSTLEVAALFDTSYYEQAVE</sequence>
<evidence type="ECO:0000313" key="2">
    <source>
        <dbReference type="Proteomes" id="UP000185608"/>
    </source>
</evidence>
<dbReference type="AlphaFoldDB" id="A0A1D8S426"/>
<dbReference type="PANTHER" id="PTHR30024:SF42">
    <property type="entry name" value="ALIPHATIC SULFONATES-BINDING PROTEIN-RELATED"/>
    <property type="match status" value="1"/>
</dbReference>
<protein>
    <submittedName>
        <fullName evidence="1">Sulfonate ABC transporter periplasmic substrate-binding protein</fullName>
    </submittedName>
</protein>